<evidence type="ECO:0000256" key="1">
    <source>
        <dbReference type="SAM" id="MobiDB-lite"/>
    </source>
</evidence>
<evidence type="ECO:0000313" key="4">
    <source>
        <dbReference type="Proteomes" id="UP001174691"/>
    </source>
</evidence>
<reference evidence="3" key="1">
    <citation type="submission" date="2022-07" db="EMBL/GenBank/DDBJ databases">
        <title>Fungi with potential for degradation of polypropylene.</title>
        <authorList>
            <person name="Gostincar C."/>
        </authorList>
    </citation>
    <scope>NUCLEOTIDE SEQUENCE</scope>
    <source>
        <strain evidence="3">EXF-13287</strain>
    </source>
</reference>
<organism evidence="3 4">
    <name type="scientific">Coniochaeta hoffmannii</name>
    <dbReference type="NCBI Taxonomy" id="91930"/>
    <lineage>
        <taxon>Eukaryota</taxon>
        <taxon>Fungi</taxon>
        <taxon>Dikarya</taxon>
        <taxon>Ascomycota</taxon>
        <taxon>Pezizomycotina</taxon>
        <taxon>Sordariomycetes</taxon>
        <taxon>Sordariomycetidae</taxon>
        <taxon>Coniochaetales</taxon>
        <taxon>Coniochaetaceae</taxon>
        <taxon>Coniochaeta</taxon>
    </lineage>
</organism>
<gene>
    <name evidence="3" type="ORF">NKR19_g8613</name>
</gene>
<evidence type="ECO:0000259" key="2">
    <source>
        <dbReference type="Pfam" id="PF23155"/>
    </source>
</evidence>
<dbReference type="AlphaFoldDB" id="A0AA38RB53"/>
<feature type="domain" description="DUF7053" evidence="2">
    <location>
        <begin position="2"/>
        <end position="171"/>
    </location>
</feature>
<feature type="region of interest" description="Disordered" evidence="1">
    <location>
        <begin position="230"/>
        <end position="331"/>
    </location>
</feature>
<dbReference type="Proteomes" id="UP001174691">
    <property type="component" value="Unassembled WGS sequence"/>
</dbReference>
<comment type="caution">
    <text evidence="3">The sequence shown here is derived from an EMBL/GenBank/DDBJ whole genome shotgun (WGS) entry which is preliminary data.</text>
</comment>
<sequence length="428" mass="46780">MSKRTTFTTISPLPPGITREVVVEFLHNHLEMIDLNPLVKERHCIKPPSHATADELQCTWYSLTDRISYLPGGLANGDVTYTCAFHDLPNGIQTHCYAPAGLNIREKWTLNGSLPGEPVEPVELGTGAPVTGLYIREDVDMRCSILMAGFVKKTLKKSHASLIERLKIKAQMASTAETHARVASGPVPLSPSASVRSDLGQSWTQSSSVSSASPSVKAFMPQLHYRHYTPPQIPPAYQSTPSTAPSSVCSTPQKQYTSTPPLVSAFNHSMRQHQCRTERKPLPSPPQPQHHSRPPAYARYEHEPSPPPQHLPQPPKYGHLSRPEQSPLVPEPLRLRRDSACSVGSRTSSAPHNGRNTAAAVHAMPSVRYRASHPDYPQMNPYAEDDRQVADRDTSVPGVGAVAGDVRRGPAIRGEATLMGPFIAELEG</sequence>
<dbReference type="PANTHER" id="PTHR38117:SF2">
    <property type="entry name" value="NACHT AND WD40 DOMAIN PROTEIN"/>
    <property type="match status" value="1"/>
</dbReference>
<dbReference type="EMBL" id="JANBVN010000180">
    <property type="protein sequence ID" value="KAJ9134559.1"/>
    <property type="molecule type" value="Genomic_DNA"/>
</dbReference>
<keyword evidence="4" id="KW-1185">Reference proteome</keyword>
<feature type="compositionally biased region" description="Polar residues" evidence="1">
    <location>
        <begin position="237"/>
        <end position="269"/>
    </location>
</feature>
<name>A0AA38RB53_9PEZI</name>
<feature type="compositionally biased region" description="Pro residues" evidence="1">
    <location>
        <begin position="305"/>
        <end position="315"/>
    </location>
</feature>
<dbReference type="PANTHER" id="PTHR38117">
    <property type="entry name" value="NACHT AND WD40 DOMAIN PROTEIN"/>
    <property type="match status" value="1"/>
</dbReference>
<dbReference type="Pfam" id="PF23155">
    <property type="entry name" value="DUF7053"/>
    <property type="match status" value="1"/>
</dbReference>
<dbReference type="InterPro" id="IPR055481">
    <property type="entry name" value="DUF7053"/>
</dbReference>
<proteinExistence type="predicted"/>
<accession>A0AA38RB53</accession>
<protein>
    <submittedName>
        <fullName evidence="3">Nacht and wd40 domain protein</fullName>
    </submittedName>
</protein>
<evidence type="ECO:0000313" key="3">
    <source>
        <dbReference type="EMBL" id="KAJ9134559.1"/>
    </source>
</evidence>